<keyword evidence="2" id="KW-1185">Reference proteome</keyword>
<dbReference type="EMBL" id="BSVA01000001">
    <property type="protein sequence ID" value="GMA90322.1"/>
    <property type="molecule type" value="Genomic_DNA"/>
</dbReference>
<name>A0ABQ6JRF7_9MICO</name>
<organism evidence="1 2">
    <name type="scientific">Homoserinibacter gongjuensis</name>
    <dbReference type="NCBI Taxonomy" id="1162968"/>
    <lineage>
        <taxon>Bacteria</taxon>
        <taxon>Bacillati</taxon>
        <taxon>Actinomycetota</taxon>
        <taxon>Actinomycetes</taxon>
        <taxon>Micrococcales</taxon>
        <taxon>Microbacteriaceae</taxon>
        <taxon>Homoserinibacter</taxon>
    </lineage>
</organism>
<comment type="caution">
    <text evidence="1">The sequence shown here is derived from an EMBL/GenBank/DDBJ whole genome shotgun (WGS) entry which is preliminary data.</text>
</comment>
<protein>
    <submittedName>
        <fullName evidence="1">Uncharacterized protein</fullName>
    </submittedName>
</protein>
<sequence>MIGIATTTRIDDTGLDGLDPAATSARDATHFRAIIAANEAVASAEERLREAVRAARDAGDSWTVIGAALGVSKQAAQQRFSR</sequence>
<proteinExistence type="predicted"/>
<evidence type="ECO:0000313" key="2">
    <source>
        <dbReference type="Proteomes" id="UP001157069"/>
    </source>
</evidence>
<reference evidence="2" key="1">
    <citation type="journal article" date="2019" name="Int. J. Syst. Evol. Microbiol.">
        <title>The Global Catalogue of Microorganisms (GCM) 10K type strain sequencing project: providing services to taxonomists for standard genome sequencing and annotation.</title>
        <authorList>
            <consortium name="The Broad Institute Genomics Platform"/>
            <consortium name="The Broad Institute Genome Sequencing Center for Infectious Disease"/>
            <person name="Wu L."/>
            <person name="Ma J."/>
        </authorList>
    </citation>
    <scope>NUCLEOTIDE SEQUENCE [LARGE SCALE GENOMIC DNA]</scope>
    <source>
        <strain evidence="2">NBRC 108755</strain>
    </source>
</reference>
<dbReference type="RefSeq" id="WP_284298009.1">
    <property type="nucleotide sequence ID" value="NZ_BSVA01000001.1"/>
</dbReference>
<gene>
    <name evidence="1" type="ORF">GCM10025869_08510</name>
</gene>
<evidence type="ECO:0000313" key="1">
    <source>
        <dbReference type="EMBL" id="GMA90322.1"/>
    </source>
</evidence>
<accession>A0ABQ6JRF7</accession>
<dbReference type="Proteomes" id="UP001157069">
    <property type="component" value="Unassembled WGS sequence"/>
</dbReference>